<sequence>MGLQTKRRQDHTMWRCNGKMLNQICGAVTDVKESECSKCGKRRAANDEALSNGTNVIGTLHSVGSQGEETWNYTGPEPHKKT</sequence>
<gene>
    <name evidence="2" type="ORF">NW768_010700</name>
</gene>
<dbReference type="Proteomes" id="UP001152024">
    <property type="component" value="Unassembled WGS sequence"/>
</dbReference>
<accession>A0ABQ8QZJ9</accession>
<feature type="compositionally biased region" description="Polar residues" evidence="1">
    <location>
        <begin position="60"/>
        <end position="73"/>
    </location>
</feature>
<evidence type="ECO:0000313" key="3">
    <source>
        <dbReference type="Proteomes" id="UP001152024"/>
    </source>
</evidence>
<proteinExistence type="predicted"/>
<organism evidence="2 3">
    <name type="scientific">Fusarium equiseti</name>
    <name type="common">Fusarium scirpi</name>
    <dbReference type="NCBI Taxonomy" id="61235"/>
    <lineage>
        <taxon>Eukaryota</taxon>
        <taxon>Fungi</taxon>
        <taxon>Dikarya</taxon>
        <taxon>Ascomycota</taxon>
        <taxon>Pezizomycotina</taxon>
        <taxon>Sordariomycetes</taxon>
        <taxon>Hypocreomycetidae</taxon>
        <taxon>Hypocreales</taxon>
        <taxon>Nectriaceae</taxon>
        <taxon>Fusarium</taxon>
        <taxon>Fusarium incarnatum-equiseti species complex</taxon>
    </lineage>
</organism>
<comment type="caution">
    <text evidence="2">The sequence shown here is derived from an EMBL/GenBank/DDBJ whole genome shotgun (WGS) entry which is preliminary data.</text>
</comment>
<reference evidence="2" key="1">
    <citation type="submission" date="2022-09" db="EMBL/GenBank/DDBJ databases">
        <title>Fusarium specimens isolated from Avocado Roots.</title>
        <authorList>
            <person name="Stajich J."/>
            <person name="Roper C."/>
            <person name="Heimlech-Rivalta G."/>
        </authorList>
    </citation>
    <scope>NUCLEOTIDE SEQUENCE</scope>
    <source>
        <strain evidence="2">CF00095</strain>
    </source>
</reference>
<feature type="region of interest" description="Disordered" evidence="1">
    <location>
        <begin position="60"/>
        <end position="82"/>
    </location>
</feature>
<protein>
    <recommendedName>
        <fullName evidence="4">RanBP2-type domain-containing protein</fullName>
    </recommendedName>
</protein>
<evidence type="ECO:0008006" key="4">
    <source>
        <dbReference type="Google" id="ProtNLM"/>
    </source>
</evidence>
<keyword evidence="3" id="KW-1185">Reference proteome</keyword>
<dbReference type="EMBL" id="JAOQBH010000022">
    <property type="protein sequence ID" value="KAJ4118957.1"/>
    <property type="molecule type" value="Genomic_DNA"/>
</dbReference>
<evidence type="ECO:0000256" key="1">
    <source>
        <dbReference type="SAM" id="MobiDB-lite"/>
    </source>
</evidence>
<name>A0ABQ8QZJ9_FUSEQ</name>
<evidence type="ECO:0000313" key="2">
    <source>
        <dbReference type="EMBL" id="KAJ4118957.1"/>
    </source>
</evidence>